<name>A0A6N8J4W1_9BACT</name>
<gene>
    <name evidence="2" type="ORF">GO495_06430</name>
</gene>
<dbReference type="SUPFAM" id="SSF53756">
    <property type="entry name" value="UDP-Glycosyltransferase/glycogen phosphorylase"/>
    <property type="match status" value="1"/>
</dbReference>
<evidence type="ECO:0000313" key="2">
    <source>
        <dbReference type="EMBL" id="MVT40210.1"/>
    </source>
</evidence>
<evidence type="ECO:0000259" key="1">
    <source>
        <dbReference type="Pfam" id="PF13439"/>
    </source>
</evidence>
<protein>
    <recommendedName>
        <fullName evidence="1">Glycosyltransferase subfamily 4-like N-terminal domain-containing protein</fullName>
    </recommendedName>
</protein>
<reference evidence="2 3" key="1">
    <citation type="submission" date="2019-12" db="EMBL/GenBank/DDBJ databases">
        <title>The draft genomic sequence of strain Chitinophaga oryziterrae JCM 16595.</title>
        <authorList>
            <person name="Zhang X."/>
        </authorList>
    </citation>
    <scope>NUCLEOTIDE SEQUENCE [LARGE SCALE GENOMIC DNA]</scope>
    <source>
        <strain evidence="2 3">JCM 16595</strain>
    </source>
</reference>
<dbReference type="AlphaFoldDB" id="A0A6N8J4W1"/>
<organism evidence="2 3">
    <name type="scientific">Chitinophaga oryziterrae</name>
    <dbReference type="NCBI Taxonomy" id="1031224"/>
    <lineage>
        <taxon>Bacteria</taxon>
        <taxon>Pseudomonadati</taxon>
        <taxon>Bacteroidota</taxon>
        <taxon>Chitinophagia</taxon>
        <taxon>Chitinophagales</taxon>
        <taxon>Chitinophagaceae</taxon>
        <taxon>Chitinophaga</taxon>
    </lineage>
</organism>
<dbReference type="Pfam" id="PF13439">
    <property type="entry name" value="Glyco_transf_4"/>
    <property type="match status" value="1"/>
</dbReference>
<sequence length="364" mass="41488">MNILITNIELGLRSGTVVYVFELAVELKKKGYNVEVYTHIIGDTGRELINNGINVTDNLHHLKNIPDIIHAHHNLLAIQALHRFKNTPVILFVHDRRYFYDIPIKSSRILKYIAVDYNCLERLLIEAKIPEKYTGVIYNWVNTDRFKLRTEFASRPSTALVFSNYAKEDNHYQVIVSACKQYGLALDVIGSGTGNYVKHPEEMLLKYDLVFAKAKAAMEALSTGAAVVLCDFRGLGEMVAPSNLNYLRKFNFGMKTLTRSFDEKLIIEEINKFNGDNNRLNAEWIREQASCPNVMEQLVQLYAQTVKDYKQGIRGMPDTVGSWWSRAQIKLRLTLPVRGILKLGRIAKKISHGIIRFGSLGKLL</sequence>
<comment type="caution">
    <text evidence="2">The sequence shown here is derived from an EMBL/GenBank/DDBJ whole genome shotgun (WGS) entry which is preliminary data.</text>
</comment>
<dbReference type="EMBL" id="WRXO01000001">
    <property type="protein sequence ID" value="MVT40210.1"/>
    <property type="molecule type" value="Genomic_DNA"/>
</dbReference>
<dbReference type="RefSeq" id="WP_157298836.1">
    <property type="nucleotide sequence ID" value="NZ_BAAAZB010000005.1"/>
</dbReference>
<feature type="domain" description="Glycosyltransferase subfamily 4-like N-terminal" evidence="1">
    <location>
        <begin position="14"/>
        <end position="145"/>
    </location>
</feature>
<dbReference type="GO" id="GO:0016757">
    <property type="term" value="F:glycosyltransferase activity"/>
    <property type="evidence" value="ECO:0007669"/>
    <property type="project" value="UniProtKB-ARBA"/>
</dbReference>
<dbReference type="Gene3D" id="3.40.50.2000">
    <property type="entry name" value="Glycogen Phosphorylase B"/>
    <property type="match status" value="1"/>
</dbReference>
<evidence type="ECO:0000313" key="3">
    <source>
        <dbReference type="Proteomes" id="UP000468388"/>
    </source>
</evidence>
<accession>A0A6N8J4W1</accession>
<dbReference type="InterPro" id="IPR028098">
    <property type="entry name" value="Glyco_trans_4-like_N"/>
</dbReference>
<dbReference type="OrthoDB" id="9806653at2"/>
<proteinExistence type="predicted"/>
<dbReference type="Proteomes" id="UP000468388">
    <property type="component" value="Unassembled WGS sequence"/>
</dbReference>
<keyword evidence="3" id="KW-1185">Reference proteome</keyword>